<gene>
    <name evidence="1" type="ORF">LCGC14_0970310</name>
</gene>
<name>A0A0F9RI89_9ZZZZ</name>
<dbReference type="InterPro" id="IPR021228">
    <property type="entry name" value="BrxD"/>
</dbReference>
<organism evidence="1">
    <name type="scientific">marine sediment metagenome</name>
    <dbReference type="NCBI Taxonomy" id="412755"/>
    <lineage>
        <taxon>unclassified sequences</taxon>
        <taxon>metagenomes</taxon>
        <taxon>ecological metagenomes</taxon>
    </lineage>
</organism>
<dbReference type="SUPFAM" id="SSF52540">
    <property type="entry name" value="P-loop containing nucleoside triphosphate hydrolases"/>
    <property type="match status" value="1"/>
</dbReference>
<proteinExistence type="predicted"/>
<comment type="caution">
    <text evidence="1">The sequence shown here is derived from an EMBL/GenBank/DDBJ whole genome shotgun (WGS) entry which is preliminary data.</text>
</comment>
<protein>
    <recommendedName>
        <fullName evidence="2">ATP-binding protein</fullName>
    </recommendedName>
</protein>
<dbReference type="AlphaFoldDB" id="A0A0F9RI89"/>
<accession>A0A0F9RI89</accession>
<dbReference type="Pfam" id="PF10923">
    <property type="entry name" value="BrxC_BrxD"/>
    <property type="match status" value="1"/>
</dbReference>
<evidence type="ECO:0008006" key="2">
    <source>
        <dbReference type="Google" id="ProtNLM"/>
    </source>
</evidence>
<evidence type="ECO:0000313" key="1">
    <source>
        <dbReference type="EMBL" id="KKN16993.1"/>
    </source>
</evidence>
<dbReference type="InterPro" id="IPR027417">
    <property type="entry name" value="P-loop_NTPase"/>
</dbReference>
<sequence>MIHKRFGEGKVLTTRASGLELFIEFEDGITRWVRMEDVRFSETNKQKDKILSNSQTNSVQQVSHVINNRFKPRKIIESLRLGIFPQDYIDSLTFGREREVRKILEWLKDPEEGALISYGEYGSGKTHFLEYIYYLALKENWAVSFVELRPNETPLHKPKAIYEKIINSFKYHKNKNFETFLREIAENPNSNLINAHHHLGEIVRRIKGNTDFSFCWDWIKGRLNHSGSSIKLPPISRFSTWANIICYVLSGIGYAAKNVLGLKGFLILFDEAENIDVSWYNNYQDQKGWNFLRGLILMAENNDQLLNELIKEQFSYTTKSKGTWGEKTKLQYCKKHPYRYLWKKHCNIKSIFTFTPNLWIFNREPLLSLDKLELNNLKKEALQNVATKVADFYRAAYDFESNKKVYLNLKQFNTRTYIKAIIEILDLIRFHPNKEIDDLIA</sequence>
<dbReference type="EMBL" id="LAZR01003565">
    <property type="protein sequence ID" value="KKN16993.1"/>
    <property type="molecule type" value="Genomic_DNA"/>
</dbReference>
<reference evidence="1" key="1">
    <citation type="journal article" date="2015" name="Nature">
        <title>Complex archaea that bridge the gap between prokaryotes and eukaryotes.</title>
        <authorList>
            <person name="Spang A."/>
            <person name="Saw J.H."/>
            <person name="Jorgensen S.L."/>
            <person name="Zaremba-Niedzwiedzka K."/>
            <person name="Martijn J."/>
            <person name="Lind A.E."/>
            <person name="van Eijk R."/>
            <person name="Schleper C."/>
            <person name="Guy L."/>
            <person name="Ettema T.J."/>
        </authorList>
    </citation>
    <scope>NUCLEOTIDE SEQUENCE</scope>
</reference>
<dbReference type="Gene3D" id="3.40.50.300">
    <property type="entry name" value="P-loop containing nucleotide triphosphate hydrolases"/>
    <property type="match status" value="1"/>
</dbReference>